<dbReference type="InterPro" id="IPR001763">
    <property type="entry name" value="Rhodanese-like_dom"/>
</dbReference>
<evidence type="ECO:0000259" key="1">
    <source>
        <dbReference type="PROSITE" id="PS50206"/>
    </source>
</evidence>
<proteinExistence type="predicted"/>
<protein>
    <recommendedName>
        <fullName evidence="1">Rhodanese domain-containing protein</fullName>
    </recommendedName>
</protein>
<evidence type="ECO:0000313" key="3">
    <source>
        <dbReference type="Proteomes" id="UP001320159"/>
    </source>
</evidence>
<feature type="domain" description="Rhodanese" evidence="1">
    <location>
        <begin position="72"/>
        <end position="143"/>
    </location>
</feature>
<dbReference type="Pfam" id="PF00581">
    <property type="entry name" value="Rhodanese"/>
    <property type="match status" value="1"/>
</dbReference>
<dbReference type="InterPro" id="IPR036873">
    <property type="entry name" value="Rhodanese-like_dom_sf"/>
</dbReference>
<comment type="caution">
    <text evidence="2">The sequence shown here is derived from an EMBL/GenBank/DDBJ whole genome shotgun (WGS) entry which is preliminary data.</text>
</comment>
<organism evidence="2 3">
    <name type="scientific">Methanooceanicella nereidis</name>
    <dbReference type="NCBI Taxonomy" id="2052831"/>
    <lineage>
        <taxon>Archaea</taxon>
        <taxon>Methanobacteriati</taxon>
        <taxon>Methanobacteriota</taxon>
        <taxon>Stenosarchaea group</taxon>
        <taxon>Methanomicrobia</taxon>
        <taxon>Methanocellales</taxon>
        <taxon>Methanocellaceae</taxon>
        <taxon>Methanooceanicella</taxon>
    </lineage>
</organism>
<sequence>MDIMKRMALILGILMIMVVILSIQTSCAELDGQVVSVPGGSYRIINSEQLHRVMPDGNIVMINVHVPYEGEIPHTDLFIPYNEIEKYSDRLPQDKGATIVIYCRSGRMGDIAAEKLVQMGYTNVYNLREGMKVWGQKGYRVFYNPRMS</sequence>
<dbReference type="Gene3D" id="3.40.250.10">
    <property type="entry name" value="Rhodanese-like domain"/>
    <property type="match status" value="1"/>
</dbReference>
<dbReference type="CDD" id="cd00158">
    <property type="entry name" value="RHOD"/>
    <property type="match status" value="1"/>
</dbReference>
<dbReference type="SMART" id="SM00450">
    <property type="entry name" value="RHOD"/>
    <property type="match status" value="1"/>
</dbReference>
<gene>
    <name evidence="2" type="ORF">CUJ83_08215</name>
</gene>
<evidence type="ECO:0000313" key="2">
    <source>
        <dbReference type="EMBL" id="MCD1294980.1"/>
    </source>
</evidence>
<dbReference type="PROSITE" id="PS50206">
    <property type="entry name" value="RHODANESE_3"/>
    <property type="match status" value="1"/>
</dbReference>
<dbReference type="Proteomes" id="UP001320159">
    <property type="component" value="Unassembled WGS sequence"/>
</dbReference>
<dbReference type="PANTHER" id="PTHR43031:SF16">
    <property type="entry name" value="OXIDOREDUCTASE"/>
    <property type="match status" value="1"/>
</dbReference>
<name>A0AAP2REC2_9EURY</name>
<dbReference type="SUPFAM" id="SSF52821">
    <property type="entry name" value="Rhodanese/Cell cycle control phosphatase"/>
    <property type="match status" value="1"/>
</dbReference>
<dbReference type="PANTHER" id="PTHR43031">
    <property type="entry name" value="FAD-DEPENDENT OXIDOREDUCTASE"/>
    <property type="match status" value="1"/>
</dbReference>
<reference evidence="2 3" key="1">
    <citation type="submission" date="2017-11" db="EMBL/GenBank/DDBJ databases">
        <title>Isolation and Characterization of Family Methanocellaceae Species from Potential Methane Hydrate Area Offshore Southwestern Taiwan.</title>
        <authorList>
            <person name="Zhang W.-L."/>
            <person name="Chen W.-C."/>
            <person name="Lai M.-C."/>
            <person name="Chen S.-C."/>
        </authorList>
    </citation>
    <scope>NUCLEOTIDE SEQUENCE [LARGE SCALE GENOMIC DNA]</scope>
    <source>
        <strain evidence="2 3">CWC-04</strain>
    </source>
</reference>
<accession>A0AAP2REC2</accession>
<dbReference type="AlphaFoldDB" id="A0AAP2REC2"/>
<dbReference type="InterPro" id="IPR050229">
    <property type="entry name" value="GlpE_sulfurtransferase"/>
</dbReference>
<dbReference type="EMBL" id="PGCK01000006">
    <property type="protein sequence ID" value="MCD1294980.1"/>
    <property type="molecule type" value="Genomic_DNA"/>
</dbReference>
<keyword evidence="3" id="KW-1185">Reference proteome</keyword>